<reference evidence="19" key="1">
    <citation type="journal article" date="2015" name="J. Biotechnol.">
        <title>The structure of the Cyberlindnera jadinii genome and its relation to Candida utilis analyzed by the occurrence of single nucleotide polymorphisms.</title>
        <authorList>
            <person name="Rupp O."/>
            <person name="Brinkrolf K."/>
            <person name="Buerth C."/>
            <person name="Kunigo M."/>
            <person name="Schneider J."/>
            <person name="Jaenicke S."/>
            <person name="Goesmann A."/>
            <person name="Puehler A."/>
            <person name="Jaeger K.-E."/>
            <person name="Ernst J.F."/>
        </authorList>
    </citation>
    <scope>NUCLEOTIDE SEQUENCE [LARGE SCALE GENOMIC DNA]</scope>
    <source>
        <strain evidence="19">ATCC 18201 / CBS 1600 / BCRC 20928 / JCM 3617 / NBRC 0987 / NRRL Y-1542</strain>
    </source>
</reference>
<dbReference type="AlphaFoldDB" id="A0A0H5CH85"/>
<dbReference type="PIRSF" id="PIRSF007828">
    <property type="entry name" value="Dipeptidyl-peptidase_III"/>
    <property type="match status" value="1"/>
</dbReference>
<dbReference type="FunFam" id="3.30.540.30:FF:000001">
    <property type="entry name" value="Dipeptidyl peptidase 3"/>
    <property type="match status" value="1"/>
</dbReference>
<evidence type="ECO:0000256" key="10">
    <source>
        <dbReference type="ARBA" id="ARBA00022801"/>
    </source>
</evidence>
<keyword evidence="12 15" id="KW-0482">Metalloprotease</keyword>
<dbReference type="FunFam" id="3.30.540.30:FF:000002">
    <property type="entry name" value="Dipeptidyl peptidase 3"/>
    <property type="match status" value="1"/>
</dbReference>
<evidence type="ECO:0000313" key="18">
    <source>
        <dbReference type="EMBL" id="CEP23919.1"/>
    </source>
</evidence>
<name>A0A0H5CH85_CYBJN</name>
<feature type="active site" evidence="16">
    <location>
        <position position="454"/>
    </location>
</feature>
<dbReference type="Pfam" id="PF03571">
    <property type="entry name" value="Peptidase_M49"/>
    <property type="match status" value="1"/>
</dbReference>
<dbReference type="PANTHER" id="PTHR23422:SF11">
    <property type="entry name" value="DIPEPTIDYL PEPTIDASE 3"/>
    <property type="match status" value="1"/>
</dbReference>
<evidence type="ECO:0000313" key="19">
    <source>
        <dbReference type="Proteomes" id="UP000038830"/>
    </source>
</evidence>
<evidence type="ECO:0000256" key="7">
    <source>
        <dbReference type="ARBA" id="ARBA00022490"/>
    </source>
</evidence>
<evidence type="ECO:0000256" key="12">
    <source>
        <dbReference type="ARBA" id="ARBA00023049"/>
    </source>
</evidence>
<dbReference type="Proteomes" id="UP000038830">
    <property type="component" value="Unassembled WGS sequence"/>
</dbReference>
<evidence type="ECO:0000256" key="3">
    <source>
        <dbReference type="ARBA" id="ARBA00010200"/>
    </source>
</evidence>
<keyword evidence="11 15" id="KW-0862">Zinc</keyword>
<dbReference type="GO" id="GO:0008239">
    <property type="term" value="F:dipeptidyl-peptidase activity"/>
    <property type="evidence" value="ECO:0007669"/>
    <property type="project" value="UniProtKB-UniRule"/>
</dbReference>
<keyword evidence="8 15" id="KW-0645">Protease</keyword>
<evidence type="ECO:0000256" key="13">
    <source>
        <dbReference type="ARBA" id="ARBA00031288"/>
    </source>
</evidence>
<dbReference type="GO" id="GO:0005737">
    <property type="term" value="C:cytoplasm"/>
    <property type="evidence" value="ECO:0007669"/>
    <property type="project" value="UniProtKB-SubCell"/>
</dbReference>
<evidence type="ECO:0000256" key="5">
    <source>
        <dbReference type="ARBA" id="ARBA00014713"/>
    </source>
</evidence>
<sequence length="689" mass="77796">MLSRLTAHRQILVKSIQLSRAMASSSPAVEKSNFYADTKAPIVSLTAKTFFDQLTEKEKFYAHHFSKAGHWGTRVVLRQVSHESEGIFDLILDVHKSLNGDYSKIAEASKRGYLEYASQFLANLGNYTSFGDKKFIPRISTEEFEQIIKDSGASLELFEKLKEPLFSIDKKSALLGFPSEGHVSGYYFGDVSKENIDTIKKILGERKVYFENLRIRKNSETDYDILVASSLKSSDKTYPPQIDAEGYKLTIKFGDHSREMAQIAAELEKAKDYVANDIETKMIEAYVESFETGSIEAHKESQKYWVKDLSPVVETNVGFIETYREPGGVAGEWETLVSIQNKERTKKFQALVESAGDFIQLLPWSKDFEKDKFTPPDFTSLEVLTFAGSGIPAGINIPNYDDIRLTVGFKNVSLGNILNAKSGKEPITFIQESEHELFNKYRNDSFEVQVGIHELLGHGSGKLLSELHDGTFNYDHENPPIGLDGKPVTTYYKKGETWGSKFGSLAGAYEECRAEVIAMYLISNRDLLKIFGFESQQDQDSIIYAGFLQMSRAGLLALEFWDPSSSKWGQPHMQARFSIMKTFLRIRISRAGVHKDKIPSVGHEAIKDYLRHLHIYKASGDVEKGSEYFINRSTVTPELAKLRDAVLRARLPRKQFIQANTSIVDGSVILKEYEESEVGLIQSFAEREV</sequence>
<dbReference type="GO" id="GO:0046872">
    <property type="term" value="F:metal ion binding"/>
    <property type="evidence" value="ECO:0007669"/>
    <property type="project" value="UniProtKB-KW"/>
</dbReference>
<proteinExistence type="inferred from homology"/>
<feature type="binding site" evidence="17">
    <location>
        <position position="453"/>
    </location>
    <ligand>
        <name>Zn(2+)</name>
        <dbReference type="ChEBI" id="CHEBI:29105"/>
        <note>catalytic</note>
    </ligand>
</feature>
<evidence type="ECO:0000256" key="17">
    <source>
        <dbReference type="PIRSR" id="PIRSR007828-2"/>
    </source>
</evidence>
<dbReference type="GO" id="GO:0006508">
    <property type="term" value="P:proteolysis"/>
    <property type="evidence" value="ECO:0007669"/>
    <property type="project" value="UniProtKB-KW"/>
</dbReference>
<gene>
    <name evidence="18" type="ORF">BN1211_4618</name>
</gene>
<evidence type="ECO:0000256" key="8">
    <source>
        <dbReference type="ARBA" id="ARBA00022670"/>
    </source>
</evidence>
<dbReference type="GO" id="GO:0008235">
    <property type="term" value="F:metalloexopeptidase activity"/>
    <property type="evidence" value="ECO:0007669"/>
    <property type="project" value="InterPro"/>
</dbReference>
<feature type="binding site" evidence="17">
    <location>
        <position position="458"/>
    </location>
    <ligand>
        <name>Zn(2+)</name>
        <dbReference type="ChEBI" id="CHEBI:29105"/>
        <note>catalytic</note>
    </ligand>
</feature>
<protein>
    <recommendedName>
        <fullName evidence="5 15">Dipeptidyl peptidase 3</fullName>
        <ecNumber evidence="4 15">3.4.14.4</ecNumber>
    </recommendedName>
    <alternativeName>
        <fullName evidence="13 15">Dipeptidyl aminopeptidase III</fullName>
    </alternativeName>
    <alternativeName>
        <fullName evidence="14 15">Dipeptidyl peptidase III</fullName>
    </alternativeName>
</protein>
<feature type="binding site" evidence="17">
    <location>
        <position position="511"/>
    </location>
    <ligand>
        <name>Zn(2+)</name>
        <dbReference type="ChEBI" id="CHEBI:29105"/>
        <note>catalytic</note>
    </ligand>
</feature>
<evidence type="ECO:0000256" key="14">
    <source>
        <dbReference type="ARBA" id="ARBA00032119"/>
    </source>
</evidence>
<keyword evidence="6 15" id="KW-0031">Aminopeptidase</keyword>
<evidence type="ECO:0000256" key="6">
    <source>
        <dbReference type="ARBA" id="ARBA00022438"/>
    </source>
</evidence>
<dbReference type="InterPro" id="IPR005317">
    <property type="entry name" value="Dipeptidyl-peptase3"/>
</dbReference>
<evidence type="ECO:0000256" key="9">
    <source>
        <dbReference type="ARBA" id="ARBA00022723"/>
    </source>
</evidence>
<evidence type="ECO:0000256" key="15">
    <source>
        <dbReference type="PIRNR" id="PIRNR007828"/>
    </source>
</evidence>
<keyword evidence="9 15" id="KW-0479">Metal-binding</keyword>
<evidence type="ECO:0000256" key="2">
    <source>
        <dbReference type="ARBA" id="ARBA00004496"/>
    </source>
</evidence>
<dbReference type="EMBL" id="CDQK01000005">
    <property type="protein sequence ID" value="CEP23919.1"/>
    <property type="molecule type" value="Genomic_DNA"/>
</dbReference>
<dbReference type="Gene3D" id="3.30.540.30">
    <property type="match status" value="3"/>
</dbReference>
<organism evidence="18 19">
    <name type="scientific">Cyberlindnera jadinii (strain ATCC 18201 / CBS 1600 / BCRC 20928 / JCM 3617 / NBRC 0987 / NRRL Y-1542)</name>
    <name type="common">Torula yeast</name>
    <name type="synonym">Candida utilis</name>
    <dbReference type="NCBI Taxonomy" id="983966"/>
    <lineage>
        <taxon>Eukaryota</taxon>
        <taxon>Fungi</taxon>
        <taxon>Dikarya</taxon>
        <taxon>Ascomycota</taxon>
        <taxon>Saccharomycotina</taxon>
        <taxon>Saccharomycetes</taxon>
        <taxon>Phaffomycetales</taxon>
        <taxon>Phaffomycetaceae</taxon>
        <taxon>Cyberlindnera</taxon>
    </lineage>
</organism>
<accession>A0A0H5CH85</accession>
<comment type="subcellular location">
    <subcellularLocation>
        <location evidence="2">Cytoplasm</location>
    </subcellularLocation>
</comment>
<comment type="cofactor">
    <cofactor evidence="15 17">
        <name>Zn(2+)</name>
        <dbReference type="ChEBI" id="CHEBI:29105"/>
    </cofactor>
    <text evidence="15 17">Binds 1 zinc ion per subunit.</text>
</comment>
<dbReference type="PANTHER" id="PTHR23422">
    <property type="entry name" value="DIPEPTIDYL PEPTIDASE III-RELATED"/>
    <property type="match status" value="1"/>
</dbReference>
<comment type="similarity">
    <text evidence="3 15">Belongs to the peptidase M49 family.</text>
</comment>
<evidence type="ECO:0000256" key="11">
    <source>
        <dbReference type="ARBA" id="ARBA00022833"/>
    </source>
</evidence>
<evidence type="ECO:0000256" key="16">
    <source>
        <dbReference type="PIRSR" id="PIRSR007828-1"/>
    </source>
</evidence>
<comment type="catalytic activity">
    <reaction evidence="1 15">
        <text>Release of an N-terminal dipeptide from a peptide comprising four or more residues, with broad specificity. Also acts on dipeptidyl 2-naphthylamides.</text>
        <dbReference type="EC" id="3.4.14.4"/>
    </reaction>
</comment>
<evidence type="ECO:0000256" key="1">
    <source>
        <dbReference type="ARBA" id="ARBA00001336"/>
    </source>
</evidence>
<keyword evidence="10 15" id="KW-0378">Hydrolase</keyword>
<dbReference type="InterPro" id="IPR039461">
    <property type="entry name" value="Peptidase_M49"/>
</dbReference>
<dbReference type="GO" id="GO:0004177">
    <property type="term" value="F:aminopeptidase activity"/>
    <property type="evidence" value="ECO:0007669"/>
    <property type="project" value="UniProtKB-KW"/>
</dbReference>
<evidence type="ECO:0000256" key="4">
    <source>
        <dbReference type="ARBA" id="ARBA00012063"/>
    </source>
</evidence>
<keyword evidence="7 15" id="KW-0963">Cytoplasm</keyword>
<dbReference type="EC" id="3.4.14.4" evidence="4 15"/>